<dbReference type="GO" id="GO:0000981">
    <property type="term" value="F:DNA-binding transcription factor activity, RNA polymerase II-specific"/>
    <property type="evidence" value="ECO:0007669"/>
    <property type="project" value="InterPro"/>
</dbReference>
<dbReference type="SUPFAM" id="SSF57701">
    <property type="entry name" value="Zn2/Cys6 DNA-binding domain"/>
    <property type="match status" value="1"/>
</dbReference>
<keyword evidence="2" id="KW-0805">Transcription regulation</keyword>
<evidence type="ECO:0000313" key="8">
    <source>
        <dbReference type="Proteomes" id="UP001152300"/>
    </source>
</evidence>
<evidence type="ECO:0000256" key="2">
    <source>
        <dbReference type="ARBA" id="ARBA00023015"/>
    </source>
</evidence>
<proteinExistence type="predicted"/>
<dbReference type="AlphaFoldDB" id="A0A9X0DFB0"/>
<evidence type="ECO:0000256" key="3">
    <source>
        <dbReference type="ARBA" id="ARBA00023125"/>
    </source>
</evidence>
<evidence type="ECO:0000313" key="7">
    <source>
        <dbReference type="EMBL" id="KAJ8061426.1"/>
    </source>
</evidence>
<sequence>MTESTETERTGPYGRACLSCARAKTKCNFGGDHRICERCARLKRACVPAPVKRRQKPRITAERLEQRLDGLVSLLRTISPNNPTVENALNDITIRTSGNNASAFSPTTVNTPVGDSDEAASIGQGAAHFPPTPASIITAPYPYTLPVGAEPTIEEAERYFQSFCTRNLPHFPFIRFRDGMTAYQLRQERPFFWLCIMTMSSTVIDRQITLGKVIREIAARELVVEGKRNLDLLLGLVCFVGWGQYQIRTAPFMTLFSNIIVTLVLDLELHKPTTEEASHILGVEHETRHHEMMEVPVNRTMEHRRLVIACYYLTSTLSTFHKKLESVVWCPYLDKCLSTIAESKDPSDELLVNQVRLQHVVRKTIEAYIHLIRDGTPSKPDTSNLIMLYIQTLRSQLAEVKNQIPSHLTCNRALNLQIFGTEVMIDELAIHLPNSSESTSLDSSLSRIESLHRCLNSIKSWFDVLLNSSASYYIGLPLPIWKQFGGVFFPLYRLTVLKDPAWDTNMVRKTCSPGRILDLLGQNLRDAEVEAAWEKNNSDVESIFTCSEKVMKMMKAWVDRLPGFNAPNANISNPIDNFQDKQLQPMPETDQMACMSAFMPLEMEDVWSQDFMGLWDIYSNS</sequence>
<feature type="domain" description="Zn(2)-C6 fungal-type" evidence="6">
    <location>
        <begin position="16"/>
        <end position="46"/>
    </location>
</feature>
<dbReference type="Proteomes" id="UP001152300">
    <property type="component" value="Unassembled WGS sequence"/>
</dbReference>
<dbReference type="PANTHER" id="PTHR31845">
    <property type="entry name" value="FINGER DOMAIN PROTEIN, PUTATIVE-RELATED"/>
    <property type="match status" value="1"/>
</dbReference>
<dbReference type="OrthoDB" id="1600564at2759"/>
<comment type="subcellular location">
    <subcellularLocation>
        <location evidence="1">Nucleus</location>
    </subcellularLocation>
</comment>
<dbReference type="GO" id="GO:0005634">
    <property type="term" value="C:nucleus"/>
    <property type="evidence" value="ECO:0007669"/>
    <property type="project" value="UniProtKB-SubCell"/>
</dbReference>
<name>A0A9X0DFB0_9HELO</name>
<dbReference type="GO" id="GO:0000976">
    <property type="term" value="F:transcription cis-regulatory region binding"/>
    <property type="evidence" value="ECO:0007669"/>
    <property type="project" value="TreeGrafter"/>
</dbReference>
<dbReference type="CDD" id="cd12148">
    <property type="entry name" value="fungal_TF_MHR"/>
    <property type="match status" value="1"/>
</dbReference>
<keyword evidence="3" id="KW-0238">DNA-binding</keyword>
<dbReference type="InterPro" id="IPR051089">
    <property type="entry name" value="prtT"/>
</dbReference>
<dbReference type="PROSITE" id="PS00463">
    <property type="entry name" value="ZN2_CY6_FUNGAL_1"/>
    <property type="match status" value="1"/>
</dbReference>
<organism evidence="7 8">
    <name type="scientific">Sclerotinia nivalis</name>
    <dbReference type="NCBI Taxonomy" id="352851"/>
    <lineage>
        <taxon>Eukaryota</taxon>
        <taxon>Fungi</taxon>
        <taxon>Dikarya</taxon>
        <taxon>Ascomycota</taxon>
        <taxon>Pezizomycotina</taxon>
        <taxon>Leotiomycetes</taxon>
        <taxon>Helotiales</taxon>
        <taxon>Sclerotiniaceae</taxon>
        <taxon>Sclerotinia</taxon>
    </lineage>
</organism>
<keyword evidence="4" id="KW-0804">Transcription</keyword>
<evidence type="ECO:0000259" key="6">
    <source>
        <dbReference type="PROSITE" id="PS00463"/>
    </source>
</evidence>
<keyword evidence="8" id="KW-1185">Reference proteome</keyword>
<dbReference type="InterPro" id="IPR001138">
    <property type="entry name" value="Zn2Cys6_DnaBD"/>
</dbReference>
<keyword evidence="5" id="KW-0539">Nucleus</keyword>
<dbReference type="EMBL" id="JAPEIS010000011">
    <property type="protein sequence ID" value="KAJ8061426.1"/>
    <property type="molecule type" value="Genomic_DNA"/>
</dbReference>
<comment type="caution">
    <text evidence="7">The sequence shown here is derived from an EMBL/GenBank/DDBJ whole genome shotgun (WGS) entry which is preliminary data.</text>
</comment>
<reference evidence="7" key="1">
    <citation type="submission" date="2022-11" db="EMBL/GenBank/DDBJ databases">
        <title>Genome Resource of Sclerotinia nivalis Strain SnTB1, a Plant Pathogen Isolated from American Ginseng.</title>
        <authorList>
            <person name="Fan S."/>
        </authorList>
    </citation>
    <scope>NUCLEOTIDE SEQUENCE</scope>
    <source>
        <strain evidence="7">SnTB1</strain>
    </source>
</reference>
<dbReference type="GO" id="GO:0008270">
    <property type="term" value="F:zinc ion binding"/>
    <property type="evidence" value="ECO:0007669"/>
    <property type="project" value="InterPro"/>
</dbReference>
<gene>
    <name evidence="7" type="ORF">OCU04_009247</name>
</gene>
<dbReference type="Gene3D" id="4.10.240.10">
    <property type="entry name" value="Zn(2)-C6 fungal-type DNA-binding domain"/>
    <property type="match status" value="1"/>
</dbReference>
<evidence type="ECO:0000256" key="5">
    <source>
        <dbReference type="ARBA" id="ARBA00023242"/>
    </source>
</evidence>
<evidence type="ECO:0000256" key="1">
    <source>
        <dbReference type="ARBA" id="ARBA00004123"/>
    </source>
</evidence>
<protein>
    <recommendedName>
        <fullName evidence="6">Zn(2)-C6 fungal-type domain-containing protein</fullName>
    </recommendedName>
</protein>
<dbReference type="PANTHER" id="PTHR31845:SF32">
    <property type="entry name" value="MISCELLANEOUS ZN(II)2CYS6 TRANSCRIPTION FACTOR (EUROFUNG)-RELATED"/>
    <property type="match status" value="1"/>
</dbReference>
<dbReference type="CDD" id="cd00067">
    <property type="entry name" value="GAL4"/>
    <property type="match status" value="1"/>
</dbReference>
<dbReference type="InterPro" id="IPR036864">
    <property type="entry name" value="Zn2-C6_fun-type_DNA-bd_sf"/>
</dbReference>
<evidence type="ECO:0000256" key="4">
    <source>
        <dbReference type="ARBA" id="ARBA00023163"/>
    </source>
</evidence>
<accession>A0A9X0DFB0</accession>